<dbReference type="RefSeq" id="WP_257746124.1">
    <property type="nucleotide sequence ID" value="NZ_CP102487.1"/>
</dbReference>
<dbReference type="EMBL" id="CP102487">
    <property type="protein sequence ID" value="UUX60139.1"/>
    <property type="molecule type" value="Genomic_DNA"/>
</dbReference>
<proteinExistence type="predicted"/>
<evidence type="ECO:0000313" key="3">
    <source>
        <dbReference type="Proteomes" id="UP001060018"/>
    </source>
</evidence>
<protein>
    <submittedName>
        <fullName evidence="2">Uncharacterized protein</fullName>
    </submittedName>
</protein>
<dbReference type="Proteomes" id="UP001060018">
    <property type="component" value="Chromosome"/>
</dbReference>
<dbReference type="AlphaFoldDB" id="A0AA94XUB6"/>
<keyword evidence="1" id="KW-0472">Membrane</keyword>
<name>A0AA94XUB6_9MICC</name>
<evidence type="ECO:0000313" key="2">
    <source>
        <dbReference type="EMBL" id="UUX60139.1"/>
    </source>
</evidence>
<keyword evidence="1" id="KW-0812">Transmembrane</keyword>
<accession>A0AA94XUB6</accession>
<feature type="transmembrane region" description="Helical" evidence="1">
    <location>
        <begin position="39"/>
        <end position="60"/>
    </location>
</feature>
<evidence type="ECO:0000256" key="1">
    <source>
        <dbReference type="SAM" id="Phobius"/>
    </source>
</evidence>
<reference evidence="2" key="1">
    <citation type="journal article" date="2022" name="Pest Manag. Sci.">
        <title>Glutamicibacter halophytocola-mediated host fitness of potato tuber moth on Solanaceae crops.</title>
        <authorList>
            <person name="Wang W."/>
            <person name="Xiao G."/>
            <person name="Du G."/>
            <person name="Chang L."/>
            <person name="Yang Y."/>
            <person name="Ye J."/>
            <person name="Chen B."/>
        </authorList>
    </citation>
    <scope>NUCLEOTIDE SEQUENCE</scope>
    <source>
        <strain evidence="2">S2</strain>
    </source>
</reference>
<gene>
    <name evidence="2" type="ORF">NUH22_05885</name>
</gene>
<feature type="transmembrane region" description="Helical" evidence="1">
    <location>
        <begin position="15"/>
        <end position="33"/>
    </location>
</feature>
<organism evidence="2 3">
    <name type="scientific">Glutamicibacter halophytocola</name>
    <dbReference type="NCBI Taxonomy" id="1933880"/>
    <lineage>
        <taxon>Bacteria</taxon>
        <taxon>Bacillati</taxon>
        <taxon>Actinomycetota</taxon>
        <taxon>Actinomycetes</taxon>
        <taxon>Micrococcales</taxon>
        <taxon>Micrococcaceae</taxon>
        <taxon>Glutamicibacter</taxon>
    </lineage>
</organism>
<sequence length="80" mass="8932">MTAAKIYAQGERRMWRFWTPLVVVLVAAVMVANYQPNGIAVLLLIITGIVAFFAVVDWANVEIKAHRMLRVEAELLPAGH</sequence>
<keyword evidence="1" id="KW-1133">Transmembrane helix</keyword>